<dbReference type="Pfam" id="PF11951">
    <property type="entry name" value="Fungal_trans_2"/>
    <property type="match status" value="1"/>
</dbReference>
<evidence type="ECO:0000256" key="1">
    <source>
        <dbReference type="ARBA" id="ARBA00022723"/>
    </source>
</evidence>
<keyword evidence="6" id="KW-0539">Nucleus</keyword>
<evidence type="ECO:0000256" key="3">
    <source>
        <dbReference type="ARBA" id="ARBA00023015"/>
    </source>
</evidence>
<dbReference type="InterPro" id="IPR052360">
    <property type="entry name" value="Transcr_Regulatory_Proteins"/>
</dbReference>
<dbReference type="PANTHER" id="PTHR36206">
    <property type="entry name" value="ASPERCRYPTIN BIOSYNTHESIS CLUSTER-SPECIFIC TRANSCRIPTION REGULATOR ATNN-RELATED"/>
    <property type="match status" value="1"/>
</dbReference>
<keyword evidence="4" id="KW-0238">DNA-binding</keyword>
<sequence>MIVYTPATPAYPSAEAERDAFRFFLAQSRGCFPADFSRAVLQAAQLDRVFTHAIVSFGAAQQIYEYEDDPATRDRLGNLAMMQYGKALHLLQNPVHPCSVEVLLLCCVLFACFESLRGCRRSAVVHIKSGLDLLRQSGGPQAKWSLVSRETMTAIFTRLDNQIVELLGTHVNETVKDDKPSDKVYYPGPLTVKLPVSDLGISIDTHLNHLFHRQLRLALIAGGRLPTPDDSPTSAETPIALGRQKALFKTEDLDTALLQIWQLMAELYITVETGSEDAWDPFIEDFATIVRLSEAYLSRERHVLPSFPTFFLE</sequence>
<comment type="caution">
    <text evidence="7">The sequence shown here is derived from an EMBL/GenBank/DDBJ whole genome shotgun (WGS) entry which is preliminary data.</text>
</comment>
<organism evidence="7 8">
    <name type="scientific">Aspergillus pseudoustus</name>
    <dbReference type="NCBI Taxonomy" id="1810923"/>
    <lineage>
        <taxon>Eukaryota</taxon>
        <taxon>Fungi</taxon>
        <taxon>Dikarya</taxon>
        <taxon>Ascomycota</taxon>
        <taxon>Pezizomycotina</taxon>
        <taxon>Eurotiomycetes</taxon>
        <taxon>Eurotiomycetidae</taxon>
        <taxon>Eurotiales</taxon>
        <taxon>Aspergillaceae</taxon>
        <taxon>Aspergillus</taxon>
        <taxon>Aspergillus subgen. Nidulantes</taxon>
    </lineage>
</organism>
<evidence type="ECO:0000256" key="5">
    <source>
        <dbReference type="ARBA" id="ARBA00023163"/>
    </source>
</evidence>
<evidence type="ECO:0008006" key="9">
    <source>
        <dbReference type="Google" id="ProtNLM"/>
    </source>
</evidence>
<protein>
    <recommendedName>
        <fullName evidence="9">Transcription factor domain-containing protein</fullName>
    </recommendedName>
</protein>
<dbReference type="InterPro" id="IPR021858">
    <property type="entry name" value="Fun_TF"/>
</dbReference>
<keyword evidence="3" id="KW-0805">Transcription regulation</keyword>
<evidence type="ECO:0000256" key="4">
    <source>
        <dbReference type="ARBA" id="ARBA00023125"/>
    </source>
</evidence>
<keyword evidence="2" id="KW-0862">Zinc</keyword>
<reference evidence="7 8" key="1">
    <citation type="submission" date="2024-07" db="EMBL/GenBank/DDBJ databases">
        <title>Section-level genome sequencing and comparative genomics of Aspergillus sections Usti and Cavernicolus.</title>
        <authorList>
            <consortium name="Lawrence Berkeley National Laboratory"/>
            <person name="Nybo J.L."/>
            <person name="Vesth T.C."/>
            <person name="Theobald S."/>
            <person name="Frisvad J.C."/>
            <person name="Larsen T.O."/>
            <person name="Kjaerboelling I."/>
            <person name="Rothschild-Mancinelli K."/>
            <person name="Lyhne E.K."/>
            <person name="Kogle M.E."/>
            <person name="Barry K."/>
            <person name="Clum A."/>
            <person name="Na H."/>
            <person name="Ledsgaard L."/>
            <person name="Lin J."/>
            <person name="Lipzen A."/>
            <person name="Kuo A."/>
            <person name="Riley R."/>
            <person name="Mondo S."/>
            <person name="Labutti K."/>
            <person name="Haridas S."/>
            <person name="Pangalinan J."/>
            <person name="Salamov A.A."/>
            <person name="Simmons B.A."/>
            <person name="Magnuson J.K."/>
            <person name="Chen J."/>
            <person name="Drula E."/>
            <person name="Henrissat B."/>
            <person name="Wiebenga A."/>
            <person name="Lubbers R.J."/>
            <person name="Gomes A.C."/>
            <person name="Makela M.R."/>
            <person name="Stajich J."/>
            <person name="Grigoriev I.V."/>
            <person name="Mortensen U.H."/>
            <person name="De Vries R.P."/>
            <person name="Baker S.E."/>
            <person name="Andersen M.R."/>
        </authorList>
    </citation>
    <scope>NUCLEOTIDE SEQUENCE [LARGE SCALE GENOMIC DNA]</scope>
    <source>
        <strain evidence="7 8">CBS 123904</strain>
    </source>
</reference>
<proteinExistence type="predicted"/>
<dbReference type="PANTHER" id="PTHR36206:SF12">
    <property type="entry name" value="ASPERCRYPTIN BIOSYNTHESIS CLUSTER-SPECIFIC TRANSCRIPTION REGULATOR ATNN-RELATED"/>
    <property type="match status" value="1"/>
</dbReference>
<keyword evidence="8" id="KW-1185">Reference proteome</keyword>
<keyword evidence="1" id="KW-0479">Metal-binding</keyword>
<evidence type="ECO:0000256" key="6">
    <source>
        <dbReference type="ARBA" id="ARBA00023242"/>
    </source>
</evidence>
<keyword evidence="5" id="KW-0804">Transcription</keyword>
<evidence type="ECO:0000313" key="7">
    <source>
        <dbReference type="EMBL" id="KAL2831589.1"/>
    </source>
</evidence>
<evidence type="ECO:0000313" key="8">
    <source>
        <dbReference type="Proteomes" id="UP001610446"/>
    </source>
</evidence>
<dbReference type="Proteomes" id="UP001610446">
    <property type="component" value="Unassembled WGS sequence"/>
</dbReference>
<name>A0ABR4IV04_9EURO</name>
<dbReference type="EMBL" id="JBFXLU010000281">
    <property type="protein sequence ID" value="KAL2831589.1"/>
    <property type="molecule type" value="Genomic_DNA"/>
</dbReference>
<gene>
    <name evidence="7" type="ORF">BJY01DRAFT_226529</name>
</gene>
<accession>A0ABR4IV04</accession>
<evidence type="ECO:0000256" key="2">
    <source>
        <dbReference type="ARBA" id="ARBA00022833"/>
    </source>
</evidence>